<dbReference type="EMBL" id="JFZV01000004">
    <property type="protein sequence ID" value="KDN14957.1"/>
    <property type="molecule type" value="Genomic_DNA"/>
</dbReference>
<name>A0A836MRX6_9NEIS</name>
<proteinExistence type="predicted"/>
<keyword evidence="2" id="KW-1185">Reference proteome</keyword>
<dbReference type="Proteomes" id="UP000027170">
    <property type="component" value="Unassembled WGS sequence"/>
</dbReference>
<reference evidence="1 2" key="1">
    <citation type="submission" date="2014-03" db="EMBL/GenBank/DDBJ databases">
        <title>The genomes of two eusocial bee gut symbionts.</title>
        <authorList>
            <person name="Kwong W.K."/>
            <person name="Engel P."/>
            <person name="Koch H."/>
            <person name="Moran N.A."/>
        </authorList>
    </citation>
    <scope>NUCLEOTIDE SEQUENCE [LARGE SCALE GENOMIC DNA]</scope>
    <source>
        <strain evidence="2">wkB29</strain>
    </source>
</reference>
<protein>
    <submittedName>
        <fullName evidence="1">Uncharacterized protein</fullName>
    </submittedName>
</protein>
<gene>
    <name evidence="1" type="ORF">SALWKB29_1029</name>
</gene>
<evidence type="ECO:0000313" key="1">
    <source>
        <dbReference type="EMBL" id="KDN14957.1"/>
    </source>
</evidence>
<organism evidence="1 2">
    <name type="scientific">Snodgrassella communis</name>
    <dbReference type="NCBI Taxonomy" id="2946699"/>
    <lineage>
        <taxon>Bacteria</taxon>
        <taxon>Pseudomonadati</taxon>
        <taxon>Pseudomonadota</taxon>
        <taxon>Betaproteobacteria</taxon>
        <taxon>Neisseriales</taxon>
        <taxon>Neisseriaceae</taxon>
        <taxon>Snodgrassella</taxon>
    </lineage>
</organism>
<evidence type="ECO:0000313" key="2">
    <source>
        <dbReference type="Proteomes" id="UP000027170"/>
    </source>
</evidence>
<sequence length="39" mass="4397">MLGLTGSINRIVFLIYTKKLFFTYKSAFYSLSSCTLVAV</sequence>
<dbReference type="AlphaFoldDB" id="A0A836MRX6"/>
<accession>A0A836MRX6</accession>
<comment type="caution">
    <text evidence="1">The sequence shown here is derived from an EMBL/GenBank/DDBJ whole genome shotgun (WGS) entry which is preliminary data.</text>
</comment>